<comment type="caution">
    <text evidence="2">The sequence shown here is derived from an EMBL/GenBank/DDBJ whole genome shotgun (WGS) entry which is preliminary data.</text>
</comment>
<evidence type="ECO:0000313" key="3">
    <source>
        <dbReference type="Proteomes" id="UP000276133"/>
    </source>
</evidence>
<evidence type="ECO:0000256" key="1">
    <source>
        <dbReference type="SAM" id="Phobius"/>
    </source>
</evidence>
<gene>
    <name evidence="2" type="ORF">BpHYR1_035978</name>
</gene>
<proteinExistence type="predicted"/>
<keyword evidence="1" id="KW-0812">Transmembrane</keyword>
<dbReference type="EMBL" id="REGN01011840">
    <property type="protein sequence ID" value="RMZ96855.1"/>
    <property type="molecule type" value="Genomic_DNA"/>
</dbReference>
<evidence type="ECO:0000313" key="2">
    <source>
        <dbReference type="EMBL" id="RMZ96855.1"/>
    </source>
</evidence>
<protein>
    <submittedName>
        <fullName evidence="2">Uncharacterized protein</fullName>
    </submittedName>
</protein>
<keyword evidence="1" id="KW-0472">Membrane</keyword>
<keyword evidence="3" id="KW-1185">Reference proteome</keyword>
<dbReference type="AlphaFoldDB" id="A0A3M7PCM7"/>
<accession>A0A3M7PCM7</accession>
<reference evidence="2 3" key="1">
    <citation type="journal article" date="2018" name="Sci. Rep.">
        <title>Genomic signatures of local adaptation to the degree of environmental predictability in rotifers.</title>
        <authorList>
            <person name="Franch-Gras L."/>
            <person name="Hahn C."/>
            <person name="Garcia-Roger E.M."/>
            <person name="Carmona M.J."/>
            <person name="Serra M."/>
            <person name="Gomez A."/>
        </authorList>
    </citation>
    <scope>NUCLEOTIDE SEQUENCE [LARGE SCALE GENOMIC DNA]</scope>
    <source>
        <strain evidence="2">HYR1</strain>
    </source>
</reference>
<feature type="non-terminal residue" evidence="2">
    <location>
        <position position="1"/>
    </location>
</feature>
<keyword evidence="1" id="KW-1133">Transmembrane helix</keyword>
<dbReference type="Proteomes" id="UP000276133">
    <property type="component" value="Unassembled WGS sequence"/>
</dbReference>
<organism evidence="2 3">
    <name type="scientific">Brachionus plicatilis</name>
    <name type="common">Marine rotifer</name>
    <name type="synonym">Brachionus muelleri</name>
    <dbReference type="NCBI Taxonomy" id="10195"/>
    <lineage>
        <taxon>Eukaryota</taxon>
        <taxon>Metazoa</taxon>
        <taxon>Spiralia</taxon>
        <taxon>Gnathifera</taxon>
        <taxon>Rotifera</taxon>
        <taxon>Eurotatoria</taxon>
        <taxon>Monogononta</taxon>
        <taxon>Pseudotrocha</taxon>
        <taxon>Ploima</taxon>
        <taxon>Brachionidae</taxon>
        <taxon>Brachionus</taxon>
    </lineage>
</organism>
<sequence length="71" mass="8405">FLIFCVSYLQDLDLRKISIISNRSPLFYLDQIFLERKNKFIFIDFLLSAFLTILLSCSKKANRPSPVFINR</sequence>
<feature type="transmembrane region" description="Helical" evidence="1">
    <location>
        <begin position="40"/>
        <end position="57"/>
    </location>
</feature>
<name>A0A3M7PCM7_BRAPC</name>